<evidence type="ECO:0008006" key="3">
    <source>
        <dbReference type="Google" id="ProtNLM"/>
    </source>
</evidence>
<protein>
    <recommendedName>
        <fullName evidence="3">Terminase</fullName>
    </recommendedName>
</protein>
<dbReference type="Proteomes" id="UP001500618">
    <property type="component" value="Unassembled WGS sequence"/>
</dbReference>
<accession>A0ABP4UD92</accession>
<organism evidence="1 2">
    <name type="scientific">Fodinicola feengrottensis</name>
    <dbReference type="NCBI Taxonomy" id="435914"/>
    <lineage>
        <taxon>Bacteria</taxon>
        <taxon>Bacillati</taxon>
        <taxon>Actinomycetota</taxon>
        <taxon>Actinomycetes</taxon>
        <taxon>Mycobacteriales</taxon>
        <taxon>Fodinicola</taxon>
    </lineage>
</organism>
<dbReference type="InterPro" id="IPR027417">
    <property type="entry name" value="P-loop_NTPase"/>
</dbReference>
<sequence>MTISQSGEQLALQRPRVRNVPEYVSSAGLEAVELAASAGLFLDPWQRLALDDTLGEKPGGKWSAFEVGILVARQNGKGAIIEARELAGLFLFGDKLIVHSAHEFKTAQEAFLRIKALIDNTDALRRRVHMIRTAHGEEGIELRDGTRLRFMARSRSSGRGFSGDTMILDEAQELPLAAMAALLPTLSARPNPQIIYTGTVPAPENDAEHFTSVRDRGRAGLSKSLAWLEWSPGEEWSDLDDREAWAVANPALGYRISVEFIEKEREALSDADFARERLSVWPRNSTGSVIDAKLWRDQLDPTSEAENPVVLALDVPPDRQCASIGSAGRRTAGGVHVELVDRRPGTGWVVESIKQLVTACRPKAVVIDSAGPAASLIVELTAAGIPVVTTSAREMAQACGSLYDAIRNGELWHIGQPELNDAVAAASKRPLQDAWAWQRKGNTDISPLVAVTLAAFGLASSPSYDVLGSIW</sequence>
<keyword evidence="2" id="KW-1185">Reference proteome</keyword>
<dbReference type="InterPro" id="IPR005021">
    <property type="entry name" value="Terminase_largesu-like"/>
</dbReference>
<evidence type="ECO:0000313" key="1">
    <source>
        <dbReference type="EMBL" id="GAA1701556.1"/>
    </source>
</evidence>
<name>A0ABP4UD92_9ACTN</name>
<proteinExistence type="predicted"/>
<reference evidence="2" key="1">
    <citation type="journal article" date="2019" name="Int. J. Syst. Evol. Microbiol.">
        <title>The Global Catalogue of Microorganisms (GCM) 10K type strain sequencing project: providing services to taxonomists for standard genome sequencing and annotation.</title>
        <authorList>
            <consortium name="The Broad Institute Genomics Platform"/>
            <consortium name="The Broad Institute Genome Sequencing Center for Infectious Disease"/>
            <person name="Wu L."/>
            <person name="Ma J."/>
        </authorList>
    </citation>
    <scope>NUCLEOTIDE SEQUENCE [LARGE SCALE GENOMIC DNA]</scope>
    <source>
        <strain evidence="2">JCM 14718</strain>
    </source>
</reference>
<evidence type="ECO:0000313" key="2">
    <source>
        <dbReference type="Proteomes" id="UP001500618"/>
    </source>
</evidence>
<dbReference type="PANTHER" id="PTHR41287:SF1">
    <property type="entry name" value="PROTEIN YMFN"/>
    <property type="match status" value="1"/>
</dbReference>
<dbReference type="EMBL" id="BAAANY010000023">
    <property type="protein sequence ID" value="GAA1701556.1"/>
    <property type="molecule type" value="Genomic_DNA"/>
</dbReference>
<gene>
    <name evidence="1" type="ORF">GCM10009765_58900</name>
</gene>
<dbReference type="Gene3D" id="3.40.50.300">
    <property type="entry name" value="P-loop containing nucleotide triphosphate hydrolases"/>
    <property type="match status" value="1"/>
</dbReference>
<dbReference type="PANTHER" id="PTHR41287">
    <property type="match status" value="1"/>
</dbReference>
<dbReference type="RefSeq" id="WP_344313557.1">
    <property type="nucleotide sequence ID" value="NZ_BAAANY010000023.1"/>
</dbReference>
<comment type="caution">
    <text evidence="1">The sequence shown here is derived from an EMBL/GenBank/DDBJ whole genome shotgun (WGS) entry which is preliminary data.</text>
</comment>